<dbReference type="CDD" id="cd00438">
    <property type="entry name" value="cupin_RmlC"/>
    <property type="match status" value="1"/>
</dbReference>
<comment type="similarity">
    <text evidence="1">Belongs to the dTDP-4-dehydrorhamnose 3,5-epimerase family.</text>
</comment>
<dbReference type="InterPro" id="IPR014710">
    <property type="entry name" value="RmlC-like_jellyroll"/>
</dbReference>
<dbReference type="PANTHER" id="PTHR21047:SF2">
    <property type="entry name" value="THYMIDINE DIPHOSPHO-4-KETO-RHAMNOSE 3,5-EPIMERASE"/>
    <property type="match status" value="1"/>
</dbReference>
<dbReference type="RefSeq" id="WP_337714590.1">
    <property type="nucleotide sequence ID" value="NZ_JBBEGL010000004.1"/>
</dbReference>
<dbReference type="Proteomes" id="UP001370100">
    <property type="component" value="Unassembled WGS sequence"/>
</dbReference>
<name>A0ABU8N9K1_9PSEU</name>
<dbReference type="EC" id="5.1.3.13" evidence="3"/>
<protein>
    <submittedName>
        <fullName evidence="3">dTDP-4-dehydrorhamnose 3,5-epimerase</fullName>
        <ecNumber evidence="3">5.1.3.13</ecNumber>
    </submittedName>
</protein>
<evidence type="ECO:0000256" key="2">
    <source>
        <dbReference type="SAM" id="MobiDB-lite"/>
    </source>
</evidence>
<dbReference type="Pfam" id="PF00908">
    <property type="entry name" value="dTDP_sugar_isom"/>
    <property type="match status" value="1"/>
</dbReference>
<comment type="caution">
    <text evidence="3">The sequence shown here is derived from an EMBL/GenBank/DDBJ whole genome shotgun (WGS) entry which is preliminary data.</text>
</comment>
<feature type="compositionally biased region" description="Polar residues" evidence="2">
    <location>
        <begin position="47"/>
        <end position="56"/>
    </location>
</feature>
<gene>
    <name evidence="3" type="primary">rfbC</name>
    <name evidence="3" type="ORF">WCD41_16675</name>
</gene>
<accession>A0ABU8N9K1</accession>
<proteinExistence type="inferred from homology"/>
<dbReference type="InterPro" id="IPR011051">
    <property type="entry name" value="RmlC_Cupin_sf"/>
</dbReference>
<reference evidence="3 4" key="1">
    <citation type="submission" date="2024-03" db="EMBL/GenBank/DDBJ databases">
        <title>Actinomycetospora sp. OC33-EN06, a novel actinomycete isolated from wild orchid (Aerides multiflora).</title>
        <authorList>
            <person name="Suriyachadkun C."/>
        </authorList>
    </citation>
    <scope>NUCLEOTIDE SEQUENCE [LARGE SCALE GENOMIC DNA]</scope>
    <source>
        <strain evidence="3 4">OC33-EN06</strain>
    </source>
</reference>
<evidence type="ECO:0000256" key="1">
    <source>
        <dbReference type="ARBA" id="ARBA00010154"/>
    </source>
</evidence>
<evidence type="ECO:0000313" key="4">
    <source>
        <dbReference type="Proteomes" id="UP001370100"/>
    </source>
</evidence>
<keyword evidence="3" id="KW-0413">Isomerase</keyword>
<keyword evidence="4" id="KW-1185">Reference proteome</keyword>
<dbReference type="Gene3D" id="2.60.120.10">
    <property type="entry name" value="Jelly Rolls"/>
    <property type="match status" value="1"/>
</dbReference>
<dbReference type="InterPro" id="IPR000888">
    <property type="entry name" value="RmlC-like"/>
</dbReference>
<evidence type="ECO:0000313" key="3">
    <source>
        <dbReference type="EMBL" id="MEJ2888099.1"/>
    </source>
</evidence>
<dbReference type="SUPFAM" id="SSF51182">
    <property type="entry name" value="RmlC-like cupins"/>
    <property type="match status" value="1"/>
</dbReference>
<dbReference type="EMBL" id="JBBEGL010000004">
    <property type="protein sequence ID" value="MEJ2888099.1"/>
    <property type="molecule type" value="Genomic_DNA"/>
</dbReference>
<feature type="region of interest" description="Disordered" evidence="2">
    <location>
        <begin position="39"/>
        <end position="66"/>
    </location>
</feature>
<organism evidence="3 4">
    <name type="scientific">Actinomycetospora aeridis</name>
    <dbReference type="NCBI Taxonomy" id="3129231"/>
    <lineage>
        <taxon>Bacteria</taxon>
        <taxon>Bacillati</taxon>
        <taxon>Actinomycetota</taxon>
        <taxon>Actinomycetes</taxon>
        <taxon>Pseudonocardiales</taxon>
        <taxon>Pseudonocardiaceae</taxon>
        <taxon>Actinomycetospora</taxon>
    </lineage>
</organism>
<dbReference type="PANTHER" id="PTHR21047">
    <property type="entry name" value="DTDP-6-DEOXY-D-GLUCOSE-3,5 EPIMERASE"/>
    <property type="match status" value="1"/>
</dbReference>
<dbReference type="GO" id="GO:0008830">
    <property type="term" value="F:dTDP-4-dehydrorhamnose 3,5-epimerase activity"/>
    <property type="evidence" value="ECO:0007669"/>
    <property type="project" value="UniProtKB-EC"/>
</dbReference>
<sequence length="180" mass="19789">MEVLTSSIDGVLLFVPTPHHDDRGFFVRTFDTAIAREHGVDLGPDAQDSQSRSRQGTIRGMHGRRGDGEAKVVRVAHGAVLDVLVDARSDSPTFGTVATFRLDDTDCHHLYVPRGLLHGFQALTEVADVCYRIDRPHAPGEDVAVAHDDPDLGITWPLPVGPISERDRTAGTWRSLIEHR</sequence>